<dbReference type="PANTHER" id="PTHR30164">
    <property type="entry name" value="MTFA PEPTIDASE"/>
    <property type="match status" value="1"/>
</dbReference>
<name>A0A1J5RF35_9ZZZZ</name>
<dbReference type="InterPro" id="IPR010384">
    <property type="entry name" value="MtfA_fam"/>
</dbReference>
<accession>A0A1J5RF35</accession>
<organism evidence="1">
    <name type="scientific">mine drainage metagenome</name>
    <dbReference type="NCBI Taxonomy" id="410659"/>
    <lineage>
        <taxon>unclassified sequences</taxon>
        <taxon>metagenomes</taxon>
        <taxon>ecological metagenomes</taxon>
    </lineage>
</organism>
<dbReference type="SUPFAM" id="SSF55486">
    <property type="entry name" value="Metalloproteases ('zincins'), catalytic domain"/>
    <property type="match status" value="1"/>
</dbReference>
<dbReference type="GO" id="GO:0004177">
    <property type="term" value="F:aminopeptidase activity"/>
    <property type="evidence" value="ECO:0007669"/>
    <property type="project" value="TreeGrafter"/>
</dbReference>
<protein>
    <submittedName>
        <fullName evidence="1">Protein MtfA</fullName>
    </submittedName>
</protein>
<dbReference type="PANTHER" id="PTHR30164:SF2">
    <property type="entry name" value="PROTEIN MTFA"/>
    <property type="match status" value="1"/>
</dbReference>
<dbReference type="EMBL" id="MLJW01000461">
    <property type="protein sequence ID" value="OIQ86741.1"/>
    <property type="molecule type" value="Genomic_DNA"/>
</dbReference>
<dbReference type="Pfam" id="PF06167">
    <property type="entry name" value="Peptidase_M90"/>
    <property type="match status" value="1"/>
</dbReference>
<dbReference type="GO" id="GO:0008237">
    <property type="term" value="F:metallopeptidase activity"/>
    <property type="evidence" value="ECO:0007669"/>
    <property type="project" value="InterPro"/>
</dbReference>
<proteinExistence type="predicted"/>
<dbReference type="GO" id="GO:0005829">
    <property type="term" value="C:cytosol"/>
    <property type="evidence" value="ECO:0007669"/>
    <property type="project" value="TreeGrafter"/>
</dbReference>
<dbReference type="AlphaFoldDB" id="A0A1J5RF35"/>
<reference evidence="1" key="1">
    <citation type="submission" date="2016-10" db="EMBL/GenBank/DDBJ databases">
        <title>Sequence of Gallionella enrichment culture.</title>
        <authorList>
            <person name="Poehlein A."/>
            <person name="Muehling M."/>
            <person name="Daniel R."/>
        </authorList>
    </citation>
    <scope>NUCLEOTIDE SEQUENCE</scope>
</reference>
<dbReference type="Gene3D" id="1.10.472.150">
    <property type="entry name" value="Glucose-regulated metallo-peptidase M90, N-terminal domain"/>
    <property type="match status" value="1"/>
</dbReference>
<dbReference type="Gene3D" id="3.40.390.10">
    <property type="entry name" value="Collagenase (Catalytic Domain)"/>
    <property type="match status" value="1"/>
</dbReference>
<evidence type="ECO:0000313" key="1">
    <source>
        <dbReference type="EMBL" id="OIQ86741.1"/>
    </source>
</evidence>
<gene>
    <name evidence="1" type="primary">mtfA_4</name>
    <name evidence="1" type="ORF">GALL_313940</name>
</gene>
<comment type="caution">
    <text evidence="1">The sequence shown here is derived from an EMBL/GenBank/DDBJ whole genome shotgun (WGS) entry which is preliminary data.</text>
</comment>
<dbReference type="CDD" id="cd20169">
    <property type="entry name" value="Peptidase_M90_mtfA"/>
    <property type="match status" value="1"/>
</dbReference>
<dbReference type="InterPro" id="IPR042252">
    <property type="entry name" value="MtfA_N"/>
</dbReference>
<dbReference type="InterPro" id="IPR024079">
    <property type="entry name" value="MetalloPept_cat_dom_sf"/>
</dbReference>
<sequence>MHPLNIALRRWRIRRILKHHPIPHSLWNSVTRRILVLDGLDAVQMSHLREMTARFLQRKLITGAQGLEVTPSMRVTVAAQACLLILNLGMEYFDGWIEVILYPGAFRVRHAGVDAIGLVHDNASVLTGESWLRGPVILSWEDVERDACQHSPGHNVVLHEFAHKLDGLNGVTNGMPPLRRGMSGKGWSEGLGGAYDVLCRQLAAGKATLINPYAATSPAEFFAVLSEYFFTAPDLLKHFSPSAHRQLTLFYRQPQTR</sequence>